<keyword evidence="1" id="KW-0732">Signal</keyword>
<evidence type="ECO:0000313" key="3">
    <source>
        <dbReference type="Proteomes" id="UP000887568"/>
    </source>
</evidence>
<name>A0A914B636_PATMI</name>
<dbReference type="GeneID" id="119740413"/>
<accession>A0A914B636</accession>
<dbReference type="Proteomes" id="UP000887568">
    <property type="component" value="Unplaced"/>
</dbReference>
<protein>
    <submittedName>
        <fullName evidence="2">Uncharacterized protein</fullName>
    </submittedName>
</protein>
<dbReference type="EnsemblMetazoa" id="XM_038215711.1">
    <property type="protein sequence ID" value="XP_038071639.1"/>
    <property type="gene ID" value="LOC119740413"/>
</dbReference>
<evidence type="ECO:0000313" key="2">
    <source>
        <dbReference type="EnsemblMetazoa" id="XP_038071691.1"/>
    </source>
</evidence>
<feature type="chain" id="PRO_5038275746" evidence="1">
    <location>
        <begin position="23"/>
        <end position="165"/>
    </location>
</feature>
<reference evidence="2" key="1">
    <citation type="submission" date="2022-11" db="UniProtKB">
        <authorList>
            <consortium name="EnsemblMetazoa"/>
        </authorList>
    </citation>
    <scope>IDENTIFICATION</scope>
</reference>
<dbReference type="AlphaFoldDB" id="A0A914B636"/>
<dbReference type="EnsemblMetazoa" id="XM_038215763.1">
    <property type="protein sequence ID" value="XP_038071691.1"/>
    <property type="gene ID" value="LOC119740447"/>
</dbReference>
<dbReference type="GeneID" id="119740447"/>
<proteinExistence type="predicted"/>
<dbReference type="RefSeq" id="XP_038071639.1">
    <property type="nucleotide sequence ID" value="XM_038215711.1"/>
</dbReference>
<dbReference type="OMA" id="YLHGNTE"/>
<evidence type="ECO:0000256" key="1">
    <source>
        <dbReference type="SAM" id="SignalP"/>
    </source>
</evidence>
<dbReference type="OrthoDB" id="10089480at2759"/>
<dbReference type="RefSeq" id="XP_038071691.1">
    <property type="nucleotide sequence ID" value="XM_038215763.1"/>
</dbReference>
<keyword evidence="3" id="KW-1185">Reference proteome</keyword>
<sequence length="165" mass="18342">MCSWLSVAIATVTCLSISPIACLPLHDVADGSERRELLHTWLEPSDVMTNPGPKEFAQSAKSLLLAKPRDSGSVLDLLLALRDPNNDPRELGHQGEAEAVLSKRGQSKVDDYGHGMFWGKRGAWLQHDEVKTGRADQQTKRAHDEYGFGLFFGKRDDSDYDDFTL</sequence>
<feature type="signal peptide" evidence="1">
    <location>
        <begin position="1"/>
        <end position="22"/>
    </location>
</feature>
<organism evidence="2 3">
    <name type="scientific">Patiria miniata</name>
    <name type="common">Bat star</name>
    <name type="synonym">Asterina miniata</name>
    <dbReference type="NCBI Taxonomy" id="46514"/>
    <lineage>
        <taxon>Eukaryota</taxon>
        <taxon>Metazoa</taxon>
        <taxon>Echinodermata</taxon>
        <taxon>Eleutherozoa</taxon>
        <taxon>Asterozoa</taxon>
        <taxon>Asteroidea</taxon>
        <taxon>Valvatacea</taxon>
        <taxon>Valvatida</taxon>
        <taxon>Asterinidae</taxon>
        <taxon>Patiria</taxon>
    </lineage>
</organism>